<dbReference type="HOGENOM" id="CLU_076204_1_0_5"/>
<dbReference type="PROSITE" id="PS51352">
    <property type="entry name" value="THIOREDOXIN_2"/>
    <property type="match status" value="1"/>
</dbReference>
<reference evidence="2 3" key="1">
    <citation type="submission" date="2014-03" db="EMBL/GenBank/DDBJ databases">
        <title>Sequencing and Comparison of Genomes and Transcriptome Profiles of Human Ehrlichiosis Agents.</title>
        <authorList>
            <person name="Lin M."/>
            <person name="Daugherty S.C."/>
            <person name="Nagaraj S."/>
            <person name="Cheng Z."/>
            <person name="Xiong Q."/>
            <person name="Lin F.-Y."/>
            <person name="Sengamalay N."/>
            <person name="Ott S."/>
            <person name="Godinez A."/>
            <person name="Tallon L.J."/>
            <person name="Sadzewicz L."/>
            <person name="Fraser C.M."/>
            <person name="Dunning Hotopp J.C."/>
            <person name="Rikihisa Y."/>
        </authorList>
    </citation>
    <scope>NUCLEOTIDE SEQUENCE [LARGE SCALE GENOMIC DNA]</scope>
    <source>
        <strain evidence="2 3">Oregon</strain>
    </source>
</reference>
<gene>
    <name evidence="2" type="ORF">NHE_0840</name>
</gene>
<dbReference type="Pfam" id="PF00578">
    <property type="entry name" value="AhpC-TSA"/>
    <property type="match status" value="1"/>
</dbReference>
<dbReference type="InterPro" id="IPR000866">
    <property type="entry name" value="AhpC/TSA"/>
</dbReference>
<dbReference type="InterPro" id="IPR047262">
    <property type="entry name" value="PRX-like1"/>
</dbReference>
<dbReference type="PANTHER" id="PTHR43640:SF1">
    <property type="entry name" value="THIOREDOXIN-DEPENDENT PEROXIREDOXIN"/>
    <property type="match status" value="1"/>
</dbReference>
<dbReference type="Gene3D" id="3.40.30.10">
    <property type="entry name" value="Glutaredoxin"/>
    <property type="match status" value="1"/>
</dbReference>
<evidence type="ECO:0000259" key="1">
    <source>
        <dbReference type="PROSITE" id="PS51352"/>
    </source>
</evidence>
<keyword evidence="3" id="KW-1185">Reference proteome</keyword>
<dbReference type="GO" id="GO:0016491">
    <property type="term" value="F:oxidoreductase activity"/>
    <property type="evidence" value="ECO:0007669"/>
    <property type="project" value="InterPro"/>
</dbReference>
<dbReference type="EMBL" id="CP007481">
    <property type="protein sequence ID" value="AHX11760.1"/>
    <property type="molecule type" value="Genomic_DNA"/>
</dbReference>
<dbReference type="SUPFAM" id="SSF52833">
    <property type="entry name" value="Thioredoxin-like"/>
    <property type="match status" value="1"/>
</dbReference>
<organism evidence="2 3">
    <name type="scientific">Neorickettsia helminthoeca str. Oregon</name>
    <dbReference type="NCBI Taxonomy" id="1286528"/>
    <lineage>
        <taxon>Bacteria</taxon>
        <taxon>Pseudomonadati</taxon>
        <taxon>Pseudomonadota</taxon>
        <taxon>Alphaproteobacteria</taxon>
        <taxon>Rickettsiales</taxon>
        <taxon>Anaplasmataceae</taxon>
        <taxon>Neorickettsia</taxon>
    </lineage>
</organism>
<dbReference type="GO" id="GO:0016209">
    <property type="term" value="F:antioxidant activity"/>
    <property type="evidence" value="ECO:0007669"/>
    <property type="project" value="InterPro"/>
</dbReference>
<accession>X5HMP9</accession>
<dbReference type="STRING" id="1286528.NHE_0840"/>
<sequence>MVRMNTPQALIGSAAPQFSIAFNGSVYSLSSIAGSSGTLVMFICNHCPYVKEIITNLVEDVKLMQANGIGVIAIMPNDFIAYPEDSPEKMIEFARSNNFSFPYVPDVNQEVARKYDAVCTPDFFGFNDKLELQYRGQFMDKETGTRDLFNAMIEIAKTGKSSAPQKPSIGCSIKWK</sequence>
<dbReference type="AlphaFoldDB" id="X5HMP9"/>
<dbReference type="InterPro" id="IPR013766">
    <property type="entry name" value="Thioredoxin_domain"/>
</dbReference>
<name>X5HMP9_9RICK</name>
<dbReference type="PANTHER" id="PTHR43640">
    <property type="entry name" value="OS07G0260300 PROTEIN"/>
    <property type="match status" value="1"/>
</dbReference>
<evidence type="ECO:0000313" key="2">
    <source>
        <dbReference type="EMBL" id="AHX11760.1"/>
    </source>
</evidence>
<dbReference type="CDD" id="cd02969">
    <property type="entry name" value="PRX_like1"/>
    <property type="match status" value="1"/>
</dbReference>
<evidence type="ECO:0000313" key="3">
    <source>
        <dbReference type="Proteomes" id="UP000023755"/>
    </source>
</evidence>
<dbReference type="OrthoDB" id="9809746at2"/>
<dbReference type="RefSeq" id="WP_038560122.1">
    <property type="nucleotide sequence ID" value="NZ_CP007481.1"/>
</dbReference>
<proteinExistence type="predicted"/>
<dbReference type="Proteomes" id="UP000023755">
    <property type="component" value="Chromosome"/>
</dbReference>
<feature type="domain" description="Thioredoxin" evidence="1">
    <location>
        <begin position="9"/>
        <end position="154"/>
    </location>
</feature>
<dbReference type="KEGG" id="nhm:NHE_0840"/>
<dbReference type="InterPro" id="IPR036249">
    <property type="entry name" value="Thioredoxin-like_sf"/>
</dbReference>
<protein>
    <submittedName>
        <fullName evidence="2">AhpC/TSA family protein</fullName>
    </submittedName>
</protein>